<dbReference type="Proteomes" id="UP000599024">
    <property type="component" value="Unassembled WGS sequence"/>
</dbReference>
<evidence type="ECO:0000313" key="2">
    <source>
        <dbReference type="Proteomes" id="UP000599024"/>
    </source>
</evidence>
<dbReference type="EMBL" id="JACNLK010000058">
    <property type="protein sequence ID" value="MBC8208877.1"/>
    <property type="molecule type" value="Genomic_DNA"/>
</dbReference>
<organism evidence="1 2">
    <name type="scientific">Candidatus Desulfatifera sulfidica</name>
    <dbReference type="NCBI Taxonomy" id="2841691"/>
    <lineage>
        <taxon>Bacteria</taxon>
        <taxon>Pseudomonadati</taxon>
        <taxon>Thermodesulfobacteriota</taxon>
        <taxon>Desulfobulbia</taxon>
        <taxon>Desulfobulbales</taxon>
        <taxon>Desulfobulbaceae</taxon>
        <taxon>Candidatus Desulfatifera</taxon>
    </lineage>
</organism>
<protein>
    <submittedName>
        <fullName evidence="1">Uncharacterized protein</fullName>
    </submittedName>
</protein>
<reference evidence="1 2" key="1">
    <citation type="submission" date="2020-08" db="EMBL/GenBank/DDBJ databases">
        <title>Bridging the membrane lipid divide: bacteria of the FCB group superphylum have the potential to synthesize archaeal ether lipids.</title>
        <authorList>
            <person name="Villanueva L."/>
            <person name="Von Meijenfeldt F.A.B."/>
            <person name="Westbye A.B."/>
            <person name="Yadav S."/>
            <person name="Hopmans E.C."/>
            <person name="Dutilh B.E."/>
            <person name="Sinninghe Damste J.S."/>
        </authorList>
    </citation>
    <scope>NUCLEOTIDE SEQUENCE [LARGE SCALE GENOMIC DNA]</scope>
    <source>
        <strain evidence="1">NIOZ-UU81</strain>
    </source>
</reference>
<evidence type="ECO:0000313" key="1">
    <source>
        <dbReference type="EMBL" id="MBC8208877.1"/>
    </source>
</evidence>
<dbReference type="AlphaFoldDB" id="A0A8J6N8L0"/>
<sequence>MIDLSAVLSTVQVRLKKLSVGQRLELWTFKKDRSLIIVKLADDMLQVVENGYARAEYMVASAQLKKLLKTLLKKEFPRSNKVHLYTR</sequence>
<proteinExistence type="predicted"/>
<gene>
    <name evidence="1" type="ORF">H8E79_06905</name>
</gene>
<name>A0A8J6N8L0_9BACT</name>
<accession>A0A8J6N8L0</accession>
<comment type="caution">
    <text evidence="1">The sequence shown here is derived from an EMBL/GenBank/DDBJ whole genome shotgun (WGS) entry which is preliminary data.</text>
</comment>